<protein>
    <submittedName>
        <fullName evidence="2">Uncharacterized protein</fullName>
    </submittedName>
</protein>
<accession>A0A5S3PH81</accession>
<proteinExistence type="predicted"/>
<feature type="signal peptide" evidence="1">
    <location>
        <begin position="1"/>
        <end position="18"/>
    </location>
</feature>
<evidence type="ECO:0000313" key="3">
    <source>
        <dbReference type="Proteomes" id="UP000310314"/>
    </source>
</evidence>
<evidence type="ECO:0000313" key="2">
    <source>
        <dbReference type="EMBL" id="TMM53615.1"/>
    </source>
</evidence>
<reference evidence="2 3" key="1">
    <citation type="submission" date="2019-05" db="EMBL/GenBank/DDBJ databases">
        <authorList>
            <person name="Zhang J.-Y."/>
            <person name="Feg X."/>
            <person name="Du Z.-J."/>
        </authorList>
    </citation>
    <scope>NUCLEOTIDE SEQUENCE [LARGE SCALE GENOMIC DNA]</scope>
    <source>
        <strain evidence="2 3">RZ26</strain>
    </source>
</reference>
<dbReference type="AlphaFoldDB" id="A0A5S3PH81"/>
<gene>
    <name evidence="2" type="ORF">FEE95_17075</name>
</gene>
<organism evidence="2 3">
    <name type="scientific">Maribacter algarum</name>
    <name type="common">ex Zhang et al. 2020</name>
    <dbReference type="NCBI Taxonomy" id="2578118"/>
    <lineage>
        <taxon>Bacteria</taxon>
        <taxon>Pseudomonadati</taxon>
        <taxon>Bacteroidota</taxon>
        <taxon>Flavobacteriia</taxon>
        <taxon>Flavobacteriales</taxon>
        <taxon>Flavobacteriaceae</taxon>
        <taxon>Maribacter</taxon>
    </lineage>
</organism>
<name>A0A5S3PH81_9FLAO</name>
<dbReference type="EMBL" id="VATY01000004">
    <property type="protein sequence ID" value="TMM53615.1"/>
    <property type="molecule type" value="Genomic_DNA"/>
</dbReference>
<dbReference type="Proteomes" id="UP000310314">
    <property type="component" value="Unassembled WGS sequence"/>
</dbReference>
<comment type="caution">
    <text evidence="2">The sequence shown here is derived from an EMBL/GenBank/DDBJ whole genome shotgun (WGS) entry which is preliminary data.</text>
</comment>
<dbReference type="RefSeq" id="WP_138659239.1">
    <property type="nucleotide sequence ID" value="NZ_VATY01000004.1"/>
</dbReference>
<keyword evidence="3" id="KW-1185">Reference proteome</keyword>
<keyword evidence="1" id="KW-0732">Signal</keyword>
<feature type="chain" id="PRO_5024427731" evidence="1">
    <location>
        <begin position="19"/>
        <end position="119"/>
    </location>
</feature>
<evidence type="ECO:0000256" key="1">
    <source>
        <dbReference type="SAM" id="SignalP"/>
    </source>
</evidence>
<sequence>MKKAFTIVLLISSAIAFAQQSPKTFSGGVFNYNSNTPGITKPSLNMTPFKLEDFMGKTNSLTERLRKSNRQREKPVDNMPIFAPEGKFFLKIYKVDEDIDHKLKIFEFEQSKYNSRNLG</sequence>